<dbReference type="AlphaFoldDB" id="V8P191"/>
<dbReference type="InterPro" id="IPR036048">
    <property type="entry name" value="Interleukin_8-like_sf"/>
</dbReference>
<evidence type="ECO:0000259" key="10">
    <source>
        <dbReference type="SMART" id="SM00199"/>
    </source>
</evidence>
<gene>
    <name evidence="11" type="primary">CCL5</name>
    <name evidence="11" type="ORF">L345_06619</name>
</gene>
<dbReference type="CDD" id="cd00272">
    <property type="entry name" value="Chemokine_CC"/>
    <property type="match status" value="1"/>
</dbReference>
<feature type="non-terminal residue" evidence="11">
    <location>
        <position position="1"/>
    </location>
</feature>
<keyword evidence="5 9" id="KW-0964">Secreted</keyword>
<dbReference type="GO" id="GO:0030335">
    <property type="term" value="P:positive regulation of cell migration"/>
    <property type="evidence" value="ECO:0007669"/>
    <property type="project" value="TreeGrafter"/>
</dbReference>
<dbReference type="GO" id="GO:0006954">
    <property type="term" value="P:inflammatory response"/>
    <property type="evidence" value="ECO:0007669"/>
    <property type="project" value="UniProtKB-KW"/>
</dbReference>
<evidence type="ECO:0000256" key="3">
    <source>
        <dbReference type="ARBA" id="ARBA00022500"/>
    </source>
</evidence>
<name>V8P191_OPHHA</name>
<evidence type="ECO:0000256" key="5">
    <source>
        <dbReference type="ARBA" id="ARBA00022525"/>
    </source>
</evidence>
<protein>
    <recommendedName>
        <fullName evidence="9">C-C motif chemokine</fullName>
    </recommendedName>
</protein>
<dbReference type="GO" id="GO:0061844">
    <property type="term" value="P:antimicrobial humoral immune response mediated by antimicrobial peptide"/>
    <property type="evidence" value="ECO:0007669"/>
    <property type="project" value="TreeGrafter"/>
</dbReference>
<dbReference type="PANTHER" id="PTHR12015:SF209">
    <property type="entry name" value="C-C MOTIF CHEMOKINE 8"/>
    <property type="match status" value="1"/>
</dbReference>
<proteinExistence type="inferred from homology"/>
<dbReference type="Gene3D" id="2.40.50.40">
    <property type="match status" value="1"/>
</dbReference>
<dbReference type="GO" id="GO:0008009">
    <property type="term" value="F:chemokine activity"/>
    <property type="evidence" value="ECO:0007669"/>
    <property type="project" value="InterPro"/>
</dbReference>
<evidence type="ECO:0000256" key="7">
    <source>
        <dbReference type="ARBA" id="ARBA00023157"/>
    </source>
</evidence>
<comment type="similarity">
    <text evidence="2 9">Belongs to the intercrine beta (chemokine CC) family.</text>
</comment>
<keyword evidence="3 9" id="KW-0145">Chemotaxis</keyword>
<dbReference type="InterPro" id="IPR000827">
    <property type="entry name" value="Chemokine_CC_CS"/>
</dbReference>
<dbReference type="Pfam" id="PF00048">
    <property type="entry name" value="IL8"/>
    <property type="match status" value="1"/>
</dbReference>
<accession>V8P191</accession>
<organism evidence="11 12">
    <name type="scientific">Ophiophagus hannah</name>
    <name type="common">King cobra</name>
    <name type="synonym">Naja hannah</name>
    <dbReference type="NCBI Taxonomy" id="8665"/>
    <lineage>
        <taxon>Eukaryota</taxon>
        <taxon>Metazoa</taxon>
        <taxon>Chordata</taxon>
        <taxon>Craniata</taxon>
        <taxon>Vertebrata</taxon>
        <taxon>Euteleostomi</taxon>
        <taxon>Lepidosauria</taxon>
        <taxon>Squamata</taxon>
        <taxon>Bifurcata</taxon>
        <taxon>Unidentata</taxon>
        <taxon>Episquamata</taxon>
        <taxon>Toxicofera</taxon>
        <taxon>Serpentes</taxon>
        <taxon>Colubroidea</taxon>
        <taxon>Elapidae</taxon>
        <taxon>Elapinae</taxon>
        <taxon>Ophiophagus</taxon>
    </lineage>
</organism>
<dbReference type="EMBL" id="AZIM01001243">
    <property type="protein sequence ID" value="ETE67597.1"/>
    <property type="molecule type" value="Genomic_DNA"/>
</dbReference>
<dbReference type="GO" id="GO:0070098">
    <property type="term" value="P:chemokine-mediated signaling pathway"/>
    <property type="evidence" value="ECO:0007669"/>
    <property type="project" value="TreeGrafter"/>
</dbReference>
<evidence type="ECO:0000256" key="6">
    <source>
        <dbReference type="ARBA" id="ARBA00022729"/>
    </source>
</evidence>
<dbReference type="GO" id="GO:0048020">
    <property type="term" value="F:CCR chemokine receptor binding"/>
    <property type="evidence" value="ECO:0007669"/>
    <property type="project" value="TreeGrafter"/>
</dbReference>
<keyword evidence="8" id="KW-0395">Inflammatory response</keyword>
<dbReference type="SUPFAM" id="SSF54117">
    <property type="entry name" value="Interleukin 8-like chemokines"/>
    <property type="match status" value="1"/>
</dbReference>
<dbReference type="FunFam" id="2.40.50.40:FF:000002">
    <property type="entry name" value="C-C motif chemokine"/>
    <property type="match status" value="1"/>
</dbReference>
<feature type="domain" description="Chemokine interleukin-8-like" evidence="10">
    <location>
        <begin position="77"/>
        <end position="135"/>
    </location>
</feature>
<evidence type="ECO:0000313" key="12">
    <source>
        <dbReference type="Proteomes" id="UP000018936"/>
    </source>
</evidence>
<evidence type="ECO:0000256" key="9">
    <source>
        <dbReference type="RuleBase" id="RU361150"/>
    </source>
</evidence>
<keyword evidence="4 9" id="KW-0202">Cytokine</keyword>
<reference evidence="11 12" key="1">
    <citation type="journal article" date="2013" name="Proc. Natl. Acad. Sci. U.S.A.">
        <title>The king cobra genome reveals dynamic gene evolution and adaptation in the snake venom system.</title>
        <authorList>
            <person name="Vonk F.J."/>
            <person name="Casewell N.R."/>
            <person name="Henkel C.V."/>
            <person name="Heimberg A.M."/>
            <person name="Jansen H.J."/>
            <person name="McCleary R.J."/>
            <person name="Kerkkamp H.M."/>
            <person name="Vos R.A."/>
            <person name="Guerreiro I."/>
            <person name="Calvete J.J."/>
            <person name="Wuster W."/>
            <person name="Woods A.E."/>
            <person name="Logan J.M."/>
            <person name="Harrison R.A."/>
            <person name="Castoe T.A."/>
            <person name="de Koning A.P."/>
            <person name="Pollock D.D."/>
            <person name="Yandell M."/>
            <person name="Calderon D."/>
            <person name="Renjifo C."/>
            <person name="Currier R.B."/>
            <person name="Salgado D."/>
            <person name="Pla D."/>
            <person name="Sanz L."/>
            <person name="Hyder A.S."/>
            <person name="Ribeiro J.M."/>
            <person name="Arntzen J.W."/>
            <person name="van den Thillart G.E."/>
            <person name="Boetzer M."/>
            <person name="Pirovano W."/>
            <person name="Dirks R.P."/>
            <person name="Spaink H.P."/>
            <person name="Duboule D."/>
            <person name="McGlinn E."/>
            <person name="Kini R.M."/>
            <person name="Richardson M.K."/>
        </authorList>
    </citation>
    <scope>NUCLEOTIDE SEQUENCE</scope>
    <source>
        <tissue evidence="11">Blood</tissue>
    </source>
</reference>
<sequence>MIRDFISSKSPPSPQPIYINTRKYASQHGAREVHKLPQLLFLLSFDPRAKMNSSLATLAVFLVAAMFLSHAQAQFEAKLCCFNYVKKPIPQKNLRSFEYTSARCSMHAVVFITHMNRQMCADPNAQWVQDRVKYLSQN</sequence>
<evidence type="ECO:0000256" key="1">
    <source>
        <dbReference type="ARBA" id="ARBA00004613"/>
    </source>
</evidence>
<dbReference type="InterPro" id="IPR039809">
    <property type="entry name" value="Chemokine_b/g/d"/>
</dbReference>
<comment type="subcellular location">
    <subcellularLocation>
        <location evidence="1 9">Secreted</location>
    </subcellularLocation>
</comment>
<dbReference type="PROSITE" id="PS00472">
    <property type="entry name" value="SMALL_CYTOKINES_CC"/>
    <property type="match status" value="1"/>
</dbReference>
<dbReference type="InterPro" id="IPR001811">
    <property type="entry name" value="Chemokine_IL8-like_dom"/>
</dbReference>
<dbReference type="PANTHER" id="PTHR12015">
    <property type="entry name" value="SMALL INDUCIBLE CYTOKINE A"/>
    <property type="match status" value="1"/>
</dbReference>
<dbReference type="OrthoDB" id="8900217at2759"/>
<dbReference type="Proteomes" id="UP000018936">
    <property type="component" value="Unassembled WGS sequence"/>
</dbReference>
<evidence type="ECO:0000313" key="11">
    <source>
        <dbReference type="EMBL" id="ETE67597.1"/>
    </source>
</evidence>
<dbReference type="GO" id="GO:0005615">
    <property type="term" value="C:extracellular space"/>
    <property type="evidence" value="ECO:0007669"/>
    <property type="project" value="UniProtKB-KW"/>
</dbReference>
<evidence type="ECO:0000256" key="4">
    <source>
        <dbReference type="ARBA" id="ARBA00022514"/>
    </source>
</evidence>
<keyword evidence="6" id="KW-0732">Signal</keyword>
<evidence type="ECO:0000256" key="2">
    <source>
        <dbReference type="ARBA" id="ARBA00010868"/>
    </source>
</evidence>
<dbReference type="SMART" id="SM00199">
    <property type="entry name" value="SCY"/>
    <property type="match status" value="1"/>
</dbReference>
<evidence type="ECO:0000256" key="8">
    <source>
        <dbReference type="ARBA" id="ARBA00023198"/>
    </source>
</evidence>
<comment type="caution">
    <text evidence="11">The sequence shown here is derived from an EMBL/GenBank/DDBJ whole genome shotgun (WGS) entry which is preliminary data.</text>
</comment>
<keyword evidence="12" id="KW-1185">Reference proteome</keyword>
<dbReference type="GO" id="GO:0048245">
    <property type="term" value="P:eosinophil chemotaxis"/>
    <property type="evidence" value="ECO:0007669"/>
    <property type="project" value="TreeGrafter"/>
</dbReference>
<keyword evidence="7" id="KW-1015">Disulfide bond</keyword>